<dbReference type="Proteomes" id="UP001234989">
    <property type="component" value="Chromosome 2"/>
</dbReference>
<accession>A0AAF0Q032</accession>
<dbReference type="Pfam" id="PF14111">
    <property type="entry name" value="DUF4283"/>
    <property type="match status" value="1"/>
</dbReference>
<name>A0AAF0Q032_SOLVR</name>
<proteinExistence type="predicted"/>
<reference evidence="2" key="1">
    <citation type="submission" date="2023-08" db="EMBL/GenBank/DDBJ databases">
        <title>A de novo genome assembly of Solanum verrucosum Schlechtendal, a Mexican diploid species geographically isolated from the other diploid A-genome species in potato relatives.</title>
        <authorList>
            <person name="Hosaka K."/>
        </authorList>
    </citation>
    <scope>NUCLEOTIDE SEQUENCE</scope>
    <source>
        <tissue evidence="2">Young leaves</tissue>
    </source>
</reference>
<gene>
    <name evidence="2" type="ORF">MTR67_007546</name>
</gene>
<keyword evidence="3" id="KW-1185">Reference proteome</keyword>
<dbReference type="EMBL" id="CP133613">
    <property type="protein sequence ID" value="WMV14161.1"/>
    <property type="molecule type" value="Genomic_DNA"/>
</dbReference>
<dbReference type="InterPro" id="IPR025558">
    <property type="entry name" value="DUF4283"/>
</dbReference>
<protein>
    <recommendedName>
        <fullName evidence="1">DUF4283 domain-containing protein</fullName>
    </recommendedName>
</protein>
<sequence>MIIKENIQFAIIAKFSYGWPEMEEIRRTTPLQCEIKAECKIGFLRDKHVLIRLTTLEDYVQVMSKLAYFL</sequence>
<evidence type="ECO:0000313" key="3">
    <source>
        <dbReference type="Proteomes" id="UP001234989"/>
    </source>
</evidence>
<organism evidence="2 3">
    <name type="scientific">Solanum verrucosum</name>
    <dbReference type="NCBI Taxonomy" id="315347"/>
    <lineage>
        <taxon>Eukaryota</taxon>
        <taxon>Viridiplantae</taxon>
        <taxon>Streptophyta</taxon>
        <taxon>Embryophyta</taxon>
        <taxon>Tracheophyta</taxon>
        <taxon>Spermatophyta</taxon>
        <taxon>Magnoliopsida</taxon>
        <taxon>eudicotyledons</taxon>
        <taxon>Gunneridae</taxon>
        <taxon>Pentapetalae</taxon>
        <taxon>asterids</taxon>
        <taxon>lamiids</taxon>
        <taxon>Solanales</taxon>
        <taxon>Solanaceae</taxon>
        <taxon>Solanoideae</taxon>
        <taxon>Solaneae</taxon>
        <taxon>Solanum</taxon>
    </lineage>
</organism>
<feature type="domain" description="DUF4283" evidence="1">
    <location>
        <begin position="4"/>
        <end position="68"/>
    </location>
</feature>
<evidence type="ECO:0000313" key="2">
    <source>
        <dbReference type="EMBL" id="WMV14161.1"/>
    </source>
</evidence>
<dbReference type="AlphaFoldDB" id="A0AAF0Q032"/>
<evidence type="ECO:0000259" key="1">
    <source>
        <dbReference type="Pfam" id="PF14111"/>
    </source>
</evidence>